<feature type="domain" description="Purple acid phosphatase Fn3-like" evidence="11">
    <location>
        <begin position="109"/>
        <end position="238"/>
    </location>
</feature>
<dbReference type="InterPro" id="IPR025733">
    <property type="entry name" value="PAPs_C"/>
</dbReference>
<dbReference type="PANTHER" id="PTHR45778">
    <property type="entry name" value="PURPLE ACID PHOSPHATASE-RELATED"/>
    <property type="match status" value="1"/>
</dbReference>
<dbReference type="EC" id="3.1.3.2" evidence="7"/>
<dbReference type="CDD" id="cd00839">
    <property type="entry name" value="MPP_PAPs"/>
    <property type="match status" value="1"/>
</dbReference>
<organism evidence="12 13">
    <name type="scientific">Ceratodon purpureus</name>
    <name type="common">Fire moss</name>
    <name type="synonym">Dicranum purpureum</name>
    <dbReference type="NCBI Taxonomy" id="3225"/>
    <lineage>
        <taxon>Eukaryota</taxon>
        <taxon>Viridiplantae</taxon>
        <taxon>Streptophyta</taxon>
        <taxon>Embryophyta</taxon>
        <taxon>Bryophyta</taxon>
        <taxon>Bryophytina</taxon>
        <taxon>Bryopsida</taxon>
        <taxon>Dicranidae</taxon>
        <taxon>Pseudoditrichales</taxon>
        <taxon>Ditrichaceae</taxon>
        <taxon>Ceratodon</taxon>
    </lineage>
</organism>
<dbReference type="InterPro" id="IPR041792">
    <property type="entry name" value="MPP_PAP"/>
</dbReference>
<dbReference type="InterPro" id="IPR008963">
    <property type="entry name" value="Purple_acid_Pase-like_N"/>
</dbReference>
<reference evidence="12" key="1">
    <citation type="submission" date="2020-06" db="EMBL/GenBank/DDBJ databases">
        <title>WGS assembly of Ceratodon purpureus strain R40.</title>
        <authorList>
            <person name="Carey S.B."/>
            <person name="Jenkins J."/>
            <person name="Shu S."/>
            <person name="Lovell J.T."/>
            <person name="Sreedasyam A."/>
            <person name="Maumus F."/>
            <person name="Tiley G.P."/>
            <person name="Fernandez-Pozo N."/>
            <person name="Barry K."/>
            <person name="Chen C."/>
            <person name="Wang M."/>
            <person name="Lipzen A."/>
            <person name="Daum C."/>
            <person name="Saski C.A."/>
            <person name="Payton A.C."/>
            <person name="Mcbreen J.C."/>
            <person name="Conrad R.E."/>
            <person name="Kollar L.M."/>
            <person name="Olsson S."/>
            <person name="Huttunen S."/>
            <person name="Landis J.B."/>
            <person name="Wickett N.J."/>
            <person name="Johnson M.G."/>
            <person name="Rensing S.A."/>
            <person name="Grimwood J."/>
            <person name="Schmutz J."/>
            <person name="Mcdaniel S.F."/>
        </authorList>
    </citation>
    <scope>NUCLEOTIDE SEQUENCE</scope>
    <source>
        <strain evidence="12">R40</strain>
    </source>
</reference>
<comment type="caution">
    <text evidence="12">The sequence shown here is derived from an EMBL/GenBank/DDBJ whole genome shotgun (WGS) entry which is preliminary data.</text>
</comment>
<dbReference type="InterPro" id="IPR004843">
    <property type="entry name" value="Calcineurin-like_PHP"/>
</dbReference>
<dbReference type="SUPFAM" id="SSF49363">
    <property type="entry name" value="Purple acid phosphatase, N-terminal domain"/>
    <property type="match status" value="1"/>
</dbReference>
<proteinExistence type="inferred from homology"/>
<keyword evidence="5" id="KW-0732">Signal</keyword>
<dbReference type="GO" id="GO:0005576">
    <property type="term" value="C:extracellular region"/>
    <property type="evidence" value="ECO:0007669"/>
    <property type="project" value="UniProtKB-SubCell"/>
</dbReference>
<keyword evidence="13" id="KW-1185">Reference proteome</keyword>
<evidence type="ECO:0000256" key="7">
    <source>
        <dbReference type="RuleBase" id="RU361203"/>
    </source>
</evidence>
<dbReference type="Pfam" id="PF14008">
    <property type="entry name" value="Metallophos_C"/>
    <property type="match status" value="1"/>
</dbReference>
<keyword evidence="4" id="KW-0964">Secreted</keyword>
<feature type="domain" description="Calcineurin-like phosphoesterase" evidence="8">
    <location>
        <begin position="371"/>
        <end position="566"/>
    </location>
</feature>
<dbReference type="Gene3D" id="3.60.21.10">
    <property type="match status" value="1"/>
</dbReference>
<evidence type="ECO:0000256" key="2">
    <source>
        <dbReference type="ARBA" id="ARBA00008723"/>
    </source>
</evidence>
<dbReference type="GO" id="GO:0046872">
    <property type="term" value="F:metal ion binding"/>
    <property type="evidence" value="ECO:0007669"/>
    <property type="project" value="InterPro"/>
</dbReference>
<feature type="domain" description="Purple acid phosphatase N-terminal" evidence="10">
    <location>
        <begin position="243"/>
        <end position="342"/>
    </location>
</feature>
<evidence type="ECO:0000259" key="11">
    <source>
        <dbReference type="Pfam" id="PF17808"/>
    </source>
</evidence>
<evidence type="ECO:0000259" key="9">
    <source>
        <dbReference type="Pfam" id="PF14008"/>
    </source>
</evidence>
<dbReference type="EMBL" id="CM026428">
    <property type="protein sequence ID" value="KAG0567486.1"/>
    <property type="molecule type" value="Genomic_DNA"/>
</dbReference>
<feature type="domain" description="Purple acid phosphatase C-terminal" evidence="9">
    <location>
        <begin position="598"/>
        <end position="657"/>
    </location>
</feature>
<dbReference type="Gene3D" id="2.60.40.380">
    <property type="entry name" value="Purple acid phosphatase-like, N-terminal"/>
    <property type="match status" value="1"/>
</dbReference>
<dbReference type="Proteomes" id="UP000822688">
    <property type="component" value="Chromosome 7"/>
</dbReference>
<comment type="subcellular location">
    <subcellularLocation>
        <location evidence="1">Secreted</location>
    </subcellularLocation>
</comment>
<keyword evidence="6" id="KW-0325">Glycoprotein</keyword>
<evidence type="ECO:0000313" key="12">
    <source>
        <dbReference type="EMBL" id="KAG0567486.1"/>
    </source>
</evidence>
<name>A0A8T0H6B3_CERPU</name>
<comment type="catalytic activity">
    <reaction evidence="7">
        <text>a phosphate monoester + H2O = an alcohol + phosphate</text>
        <dbReference type="Rhea" id="RHEA:15017"/>
        <dbReference type="ChEBI" id="CHEBI:15377"/>
        <dbReference type="ChEBI" id="CHEBI:30879"/>
        <dbReference type="ChEBI" id="CHEBI:43474"/>
        <dbReference type="ChEBI" id="CHEBI:67140"/>
        <dbReference type="EC" id="3.1.3.2"/>
    </reaction>
</comment>
<dbReference type="SUPFAM" id="SSF56300">
    <property type="entry name" value="Metallo-dependent phosphatases"/>
    <property type="match status" value="1"/>
</dbReference>
<evidence type="ECO:0000256" key="1">
    <source>
        <dbReference type="ARBA" id="ARBA00004613"/>
    </source>
</evidence>
<evidence type="ECO:0000259" key="10">
    <source>
        <dbReference type="Pfam" id="PF16656"/>
    </source>
</evidence>
<evidence type="ECO:0000259" key="8">
    <source>
        <dbReference type="Pfam" id="PF00149"/>
    </source>
</evidence>
<keyword evidence="7" id="KW-0378">Hydrolase</keyword>
<evidence type="ECO:0000313" key="13">
    <source>
        <dbReference type="Proteomes" id="UP000822688"/>
    </source>
</evidence>
<dbReference type="AlphaFoldDB" id="A0A8T0H6B3"/>
<dbReference type="Pfam" id="PF17808">
    <property type="entry name" value="fn3_PAP"/>
    <property type="match status" value="1"/>
</dbReference>
<gene>
    <name evidence="12" type="ORF">KC19_7G138400</name>
</gene>
<evidence type="ECO:0000256" key="4">
    <source>
        <dbReference type="ARBA" id="ARBA00022525"/>
    </source>
</evidence>
<evidence type="ECO:0000256" key="3">
    <source>
        <dbReference type="ARBA" id="ARBA00011738"/>
    </source>
</evidence>
<accession>A0A8T0H6B3</accession>
<dbReference type="InterPro" id="IPR040974">
    <property type="entry name" value="Fn3_PAP"/>
</dbReference>
<comment type="similarity">
    <text evidence="2 7">Belongs to the metallophosphoesterase superfamily. Purple acid phosphatase family.</text>
</comment>
<dbReference type="PANTHER" id="PTHR45778:SF3">
    <property type="entry name" value="PURPLE ACID PHOSPHATASE"/>
    <property type="match status" value="1"/>
</dbReference>
<comment type="subunit">
    <text evidence="3">Homodimer.</text>
</comment>
<sequence>MTRKFSMLRVHASIVSLIYITLVSILCATVPSEATRWKNPPVRNSRMNRFHDGELMDHGMAVNMTRMIGGDHVLRNDLFSTINRRRLASCSTLYPYVAIKTDAVGALADVQVVTVTVSGVNNPSARDWIGVMSPSNASSDICPNSAALYLQTGDTSALPLTCHYPVKFKFLESDPGYVPCSNPTCQQMVAGVCVIQTCSGSVSFRLINIRTDLTFVFFSGGLTSPCVITATAPLSFANPKSPLSAHIAAVDSTGTQMRVTWVSGSNIPQLVAYTGGTATSIITTFSPAQMCSQVANPAQDFGWHDPGYIHTAVLTGLTPSTSYSYYFGSAEAGWSKSTNFSTPPAVGASSVRAVIYGDMGKAERDNSTIHYSEPGSITVVDALAKRNDYDLIFHNGDISYATGFLVEWDSFLELITPIASKVAYMTTIGNHERNFPDGVSVYTKWDSGGECGVPYETYFPMPTPGRDKPWYSYASGPIHFTIMSTEHNWTAGSEQYNWLQADLAAVNRTVTPWIIFMGHRPAYSTYTAALDVLLGAPVDPNFPPQIEPLLLNGKVDFAVWGHVHNYERTCAVYNGTCLGLPTKDSAGFDTYNNAAYKAPVHAVIGTAGFVLSDPPTNNLPPWSLVRVKDYGYGYIQGDITHLNVQFVSATTGGVGDQFSFTR</sequence>
<evidence type="ECO:0000256" key="6">
    <source>
        <dbReference type="ARBA" id="ARBA00023180"/>
    </source>
</evidence>
<evidence type="ECO:0000256" key="5">
    <source>
        <dbReference type="ARBA" id="ARBA00022729"/>
    </source>
</evidence>
<protein>
    <recommendedName>
        <fullName evidence="7">Purple acid phosphatase</fullName>
        <ecNumber evidence="7">3.1.3.2</ecNumber>
    </recommendedName>
</protein>
<dbReference type="GO" id="GO:0003993">
    <property type="term" value="F:acid phosphatase activity"/>
    <property type="evidence" value="ECO:0007669"/>
    <property type="project" value="UniProtKB-EC"/>
</dbReference>
<dbReference type="Pfam" id="PF16656">
    <property type="entry name" value="Pur_ac_phosph_N"/>
    <property type="match status" value="1"/>
</dbReference>
<dbReference type="Pfam" id="PF00149">
    <property type="entry name" value="Metallophos"/>
    <property type="match status" value="1"/>
</dbReference>
<dbReference type="InterPro" id="IPR015914">
    <property type="entry name" value="PAPs_N"/>
</dbReference>
<dbReference type="InterPro" id="IPR029052">
    <property type="entry name" value="Metallo-depent_PP-like"/>
</dbReference>